<feature type="compositionally biased region" description="Low complexity" evidence="1">
    <location>
        <begin position="137"/>
        <end position="157"/>
    </location>
</feature>
<name>A0A8H5Y8Q9_9HYPO</name>
<feature type="region of interest" description="Disordered" evidence="1">
    <location>
        <begin position="137"/>
        <end position="182"/>
    </location>
</feature>
<keyword evidence="3" id="KW-1185">Reference proteome</keyword>
<comment type="caution">
    <text evidence="2">The sequence shown here is derived from an EMBL/GenBank/DDBJ whole genome shotgun (WGS) entry which is preliminary data.</text>
</comment>
<dbReference type="EMBL" id="JAAOAN010000404">
    <property type="protein sequence ID" value="KAF5708023.1"/>
    <property type="molecule type" value="Genomic_DNA"/>
</dbReference>
<dbReference type="OrthoDB" id="5090894at2759"/>
<evidence type="ECO:0000313" key="2">
    <source>
        <dbReference type="EMBL" id="KAF5708023.1"/>
    </source>
</evidence>
<evidence type="ECO:0000313" key="3">
    <source>
        <dbReference type="Proteomes" id="UP000544331"/>
    </source>
</evidence>
<feature type="compositionally biased region" description="Polar residues" evidence="1">
    <location>
        <begin position="161"/>
        <end position="177"/>
    </location>
</feature>
<proteinExistence type="predicted"/>
<protein>
    <submittedName>
        <fullName evidence="2">Uncharacterized protein</fullName>
    </submittedName>
</protein>
<dbReference type="Proteomes" id="UP000544331">
    <property type="component" value="Unassembled WGS sequence"/>
</dbReference>
<accession>A0A8H5Y8Q9</accession>
<feature type="region of interest" description="Disordered" evidence="1">
    <location>
        <begin position="457"/>
        <end position="477"/>
    </location>
</feature>
<dbReference type="AlphaFoldDB" id="A0A8H5Y8Q9"/>
<organism evidence="2 3">
    <name type="scientific">Fusarium mundagurra</name>
    <dbReference type="NCBI Taxonomy" id="1567541"/>
    <lineage>
        <taxon>Eukaryota</taxon>
        <taxon>Fungi</taxon>
        <taxon>Dikarya</taxon>
        <taxon>Ascomycota</taxon>
        <taxon>Pezizomycotina</taxon>
        <taxon>Sordariomycetes</taxon>
        <taxon>Hypocreomycetidae</taxon>
        <taxon>Hypocreales</taxon>
        <taxon>Nectriaceae</taxon>
        <taxon>Fusarium</taxon>
        <taxon>Fusarium fujikuroi species complex</taxon>
    </lineage>
</organism>
<sequence>MSDDYLDFRPIASRRPHVRAYLEYMYPDLGHTLDWRWKVANGKICLEYYFKHAKKVQAPVFDFLVDHEVWETFFDKIKSKMAGKSAVKIPQWPFKMTSEMMQDSQPSSREYSEYLKGFTGLKRKRAKRESLLSDISANADRSNASSSSVPQVSLPALNLTPDASSNDATASVSQAPSTVPPEINPNALTVSLPQGSSAQQRGEYFWKLAGGDNTFRPPIIGPFQMKLPEFAPLNSFVTGPDFEDLKRITTDFLPRGLSLKVEITSNEGKDTEFHEVLTLGLAKGCGDKAYDRAELLRFWGYMTEWLSTVYHGAPTTLREHLHKAILSPNRKLELFLHHNTTSTELAPSTRSYSEMANDDDKQKQVHDDKKISGTLLHVLPHNAFKHPPSDRVVYQMDRGMVERYFQEYIDHRWMAWSKRKKPDYAVHVQAKLYRHPGTADKDEVKWKIEYDEEAFEGGDDMLSMEEPKEETPVGTIA</sequence>
<evidence type="ECO:0000256" key="1">
    <source>
        <dbReference type="SAM" id="MobiDB-lite"/>
    </source>
</evidence>
<gene>
    <name evidence="2" type="ORF">FMUND_10796</name>
</gene>
<reference evidence="2 3" key="1">
    <citation type="submission" date="2020-05" db="EMBL/GenBank/DDBJ databases">
        <title>Identification and distribution of gene clusters putatively required for synthesis of sphingolipid metabolism inhibitors in phylogenetically diverse species of the filamentous fungus Fusarium.</title>
        <authorList>
            <person name="Kim H.-S."/>
            <person name="Busman M."/>
            <person name="Brown D.W."/>
            <person name="Divon H."/>
            <person name="Uhlig S."/>
            <person name="Proctor R.H."/>
        </authorList>
    </citation>
    <scope>NUCLEOTIDE SEQUENCE [LARGE SCALE GENOMIC DNA]</scope>
    <source>
        <strain evidence="2 3">NRRL 66235</strain>
    </source>
</reference>